<evidence type="ECO:0000256" key="1">
    <source>
        <dbReference type="SAM" id="MobiDB-lite"/>
    </source>
</evidence>
<feature type="region of interest" description="Disordered" evidence="1">
    <location>
        <begin position="12"/>
        <end position="61"/>
    </location>
</feature>
<dbReference type="RefSeq" id="WP_198101778.1">
    <property type="nucleotide sequence ID" value="NZ_JAEDAL010000010.1"/>
</dbReference>
<evidence type="ECO:0000313" key="4">
    <source>
        <dbReference type="Proteomes" id="UP000620139"/>
    </source>
</evidence>
<organism evidence="3 4">
    <name type="scientific">Inhella gelatinilytica</name>
    <dbReference type="NCBI Taxonomy" id="2795030"/>
    <lineage>
        <taxon>Bacteria</taxon>
        <taxon>Pseudomonadati</taxon>
        <taxon>Pseudomonadota</taxon>
        <taxon>Betaproteobacteria</taxon>
        <taxon>Burkholderiales</taxon>
        <taxon>Sphaerotilaceae</taxon>
        <taxon>Inhella</taxon>
    </lineage>
</organism>
<evidence type="ECO:0008006" key="5">
    <source>
        <dbReference type="Google" id="ProtNLM"/>
    </source>
</evidence>
<feature type="chain" id="PRO_5036805391" description="DUF2782 domain-containing protein" evidence="2">
    <location>
        <begin position="21"/>
        <end position="124"/>
    </location>
</feature>
<gene>
    <name evidence="3" type="ORF">I7X43_15060</name>
</gene>
<sequence>MQKLLASLALAGLSLSPAQATEPPPPPELRQVDTPTRVAATPSAASAPATPASEPRRLRTRGAERVRIVEDAFNRSEEHLDARERVVRVVIHPKNGAPSYELRPTQATDEQPMVGPRRWKLMDF</sequence>
<keyword evidence="4" id="KW-1185">Reference proteome</keyword>
<dbReference type="Proteomes" id="UP000620139">
    <property type="component" value="Unassembled WGS sequence"/>
</dbReference>
<proteinExistence type="predicted"/>
<feature type="region of interest" description="Disordered" evidence="1">
    <location>
        <begin position="96"/>
        <end position="116"/>
    </location>
</feature>
<feature type="signal peptide" evidence="2">
    <location>
        <begin position="1"/>
        <end position="20"/>
    </location>
</feature>
<dbReference type="EMBL" id="JAEDAL010000010">
    <property type="protein sequence ID" value="MBH9554162.1"/>
    <property type="molecule type" value="Genomic_DNA"/>
</dbReference>
<keyword evidence="2" id="KW-0732">Signal</keyword>
<name>A0A931NEH4_9BURK</name>
<reference evidence="3" key="1">
    <citation type="submission" date="2020-12" db="EMBL/GenBank/DDBJ databases">
        <title>The genome sequence of Inhella sp. 4Y17.</title>
        <authorList>
            <person name="Liu Y."/>
        </authorList>
    </citation>
    <scope>NUCLEOTIDE SEQUENCE</scope>
    <source>
        <strain evidence="3">4Y10</strain>
    </source>
</reference>
<dbReference type="AlphaFoldDB" id="A0A931NEH4"/>
<feature type="compositionally biased region" description="Low complexity" evidence="1">
    <location>
        <begin position="39"/>
        <end position="53"/>
    </location>
</feature>
<comment type="caution">
    <text evidence="3">The sequence shown here is derived from an EMBL/GenBank/DDBJ whole genome shotgun (WGS) entry which is preliminary data.</text>
</comment>
<protein>
    <recommendedName>
        <fullName evidence="5">DUF2782 domain-containing protein</fullName>
    </recommendedName>
</protein>
<accession>A0A931NEH4</accession>
<evidence type="ECO:0000313" key="3">
    <source>
        <dbReference type="EMBL" id="MBH9554162.1"/>
    </source>
</evidence>
<evidence type="ECO:0000256" key="2">
    <source>
        <dbReference type="SAM" id="SignalP"/>
    </source>
</evidence>